<accession>A0A7W9GT28</accession>
<organism evidence="1 2">
    <name type="scientific">Jiangella mangrovi</name>
    <dbReference type="NCBI Taxonomy" id="1524084"/>
    <lineage>
        <taxon>Bacteria</taxon>
        <taxon>Bacillati</taxon>
        <taxon>Actinomycetota</taxon>
        <taxon>Actinomycetes</taxon>
        <taxon>Jiangellales</taxon>
        <taxon>Jiangellaceae</taxon>
        <taxon>Jiangella</taxon>
    </lineage>
</organism>
<dbReference type="Proteomes" id="UP000542813">
    <property type="component" value="Unassembled WGS sequence"/>
</dbReference>
<dbReference type="Gene3D" id="2.60.120.260">
    <property type="entry name" value="Galactose-binding domain-like"/>
    <property type="match status" value="1"/>
</dbReference>
<protein>
    <recommendedName>
        <fullName evidence="3">F5/8 type C domain-containing protein</fullName>
    </recommendedName>
</protein>
<evidence type="ECO:0000313" key="2">
    <source>
        <dbReference type="Proteomes" id="UP000542813"/>
    </source>
</evidence>
<comment type="caution">
    <text evidence="1">The sequence shown here is derived from an EMBL/GenBank/DDBJ whole genome shotgun (WGS) entry which is preliminary data.</text>
</comment>
<evidence type="ECO:0008006" key="3">
    <source>
        <dbReference type="Google" id="ProtNLM"/>
    </source>
</evidence>
<reference evidence="1 2" key="1">
    <citation type="submission" date="2020-08" db="EMBL/GenBank/DDBJ databases">
        <title>Sequencing the genomes of 1000 actinobacteria strains.</title>
        <authorList>
            <person name="Klenk H.-P."/>
        </authorList>
    </citation>
    <scope>NUCLEOTIDE SEQUENCE [LARGE SCALE GENOMIC DNA]</scope>
    <source>
        <strain evidence="1 2">DSM 102122</strain>
    </source>
</reference>
<dbReference type="SUPFAM" id="SSF49785">
    <property type="entry name" value="Galactose-binding domain-like"/>
    <property type="match status" value="1"/>
</dbReference>
<dbReference type="InterPro" id="IPR008979">
    <property type="entry name" value="Galactose-bd-like_sf"/>
</dbReference>
<name>A0A7W9GT28_9ACTN</name>
<proteinExistence type="predicted"/>
<dbReference type="EMBL" id="JACHMM010000001">
    <property type="protein sequence ID" value="MBB5789545.1"/>
    <property type="molecule type" value="Genomic_DNA"/>
</dbReference>
<dbReference type="AlphaFoldDB" id="A0A7W9GT28"/>
<gene>
    <name evidence="1" type="ORF">HD601_004120</name>
</gene>
<dbReference type="RefSeq" id="WP_184824975.1">
    <property type="nucleotide sequence ID" value="NZ_JACHMM010000001.1"/>
</dbReference>
<evidence type="ECO:0000313" key="1">
    <source>
        <dbReference type="EMBL" id="MBB5789545.1"/>
    </source>
</evidence>
<keyword evidence="2" id="KW-1185">Reference proteome</keyword>
<sequence length="294" mass="30508">MPHLQQSRRRPRTVLAFGVSATVIAFGVLAVVAPRGDSAPAGPEPSASLELTAGPERLDVAPGLCSPSTTQIGVRSVDGAAAYPTVRVTAPEPVGLSRTTFTTYAPAEYPALTPLDVVVPGDTPAGEYDLALRSGASTLTIPVTVTERPSGPDANLARGQETTASSVGNLTTACGVVDGNHTYTLEGFNRPPTAWADGSPGVFPDQLETRLARPAAVGRVDVHTHAEARFALRDWDVELHTEAGWTTVASVRGHTAGAATSTFPSLRADAVRITALATNGYAYAIVTEVEVYGP</sequence>